<keyword evidence="10" id="KW-0406">Ion transport</keyword>
<evidence type="ECO:0000256" key="10">
    <source>
        <dbReference type="ARBA" id="ARBA00023065"/>
    </source>
</evidence>
<keyword evidence="5" id="KW-0812">Transmembrane</keyword>
<dbReference type="SMART" id="SM00327">
    <property type="entry name" value="VWA"/>
    <property type="match status" value="1"/>
</dbReference>
<evidence type="ECO:0000256" key="1">
    <source>
        <dbReference type="ARBA" id="ARBA00004479"/>
    </source>
</evidence>
<evidence type="ECO:0000256" key="8">
    <source>
        <dbReference type="ARBA" id="ARBA00022882"/>
    </source>
</evidence>
<dbReference type="Pfam" id="PF08399">
    <property type="entry name" value="VWA_N"/>
    <property type="match status" value="1"/>
</dbReference>
<keyword evidence="11" id="KW-0472">Membrane</keyword>
<keyword evidence="16" id="KW-1185">Reference proteome</keyword>
<dbReference type="InterPro" id="IPR051173">
    <property type="entry name" value="Ca_channel_alpha-2/delta"/>
</dbReference>
<dbReference type="PANTHER" id="PTHR10166:SF37">
    <property type="entry name" value="STOLID, ISOFORM H"/>
    <property type="match status" value="1"/>
</dbReference>
<dbReference type="Gene3D" id="3.40.50.410">
    <property type="entry name" value="von Willebrand factor, type A domain"/>
    <property type="match status" value="1"/>
</dbReference>
<evidence type="ECO:0000256" key="2">
    <source>
        <dbReference type="ARBA" id="ARBA00022448"/>
    </source>
</evidence>
<comment type="subcellular location">
    <subcellularLocation>
        <location evidence="1">Membrane</location>
        <topology evidence="1">Single-pass type I membrane protein</topology>
    </subcellularLocation>
</comment>
<evidence type="ECO:0000256" key="6">
    <source>
        <dbReference type="ARBA" id="ARBA00022729"/>
    </source>
</evidence>
<keyword evidence="8" id="KW-0851">Voltage-gated channel</keyword>
<evidence type="ECO:0000256" key="5">
    <source>
        <dbReference type="ARBA" id="ARBA00022692"/>
    </source>
</evidence>
<dbReference type="InterPro" id="IPR013608">
    <property type="entry name" value="VWA_N"/>
</dbReference>
<accession>A0A4U8UX83</accession>
<dbReference type="PROSITE" id="PS50234">
    <property type="entry name" value="VWFA"/>
    <property type="match status" value="1"/>
</dbReference>
<reference evidence="15 16" key="1">
    <citation type="journal article" date="2015" name="Genome Biol.">
        <title>Comparative genomics of Steinernema reveals deeply conserved gene regulatory networks.</title>
        <authorList>
            <person name="Dillman A.R."/>
            <person name="Macchietto M."/>
            <person name="Porter C.F."/>
            <person name="Rogers A."/>
            <person name="Williams B."/>
            <person name="Antoshechkin I."/>
            <person name="Lee M.M."/>
            <person name="Goodwin Z."/>
            <person name="Lu X."/>
            <person name="Lewis E.E."/>
            <person name="Goodrich-Blair H."/>
            <person name="Stock S.P."/>
            <person name="Adams B.J."/>
            <person name="Sternberg P.W."/>
            <person name="Mortazavi A."/>
        </authorList>
    </citation>
    <scope>NUCLEOTIDE SEQUENCE [LARGE SCALE GENOMIC DNA]</scope>
    <source>
        <strain evidence="15 16">ALL</strain>
    </source>
</reference>
<keyword evidence="3" id="KW-0109">Calcium transport</keyword>
<evidence type="ECO:0000256" key="13">
    <source>
        <dbReference type="ARBA" id="ARBA00023303"/>
    </source>
</evidence>
<dbReference type="SUPFAM" id="SSF53300">
    <property type="entry name" value="vWA-like"/>
    <property type="match status" value="1"/>
</dbReference>
<dbReference type="InterPro" id="IPR002035">
    <property type="entry name" value="VWF_A"/>
</dbReference>
<dbReference type="EMBL" id="AZBU02000001">
    <property type="protein sequence ID" value="TMS37674.1"/>
    <property type="molecule type" value="Genomic_DNA"/>
</dbReference>
<evidence type="ECO:0000313" key="15">
    <source>
        <dbReference type="EMBL" id="TMS37674.1"/>
    </source>
</evidence>
<dbReference type="PANTHER" id="PTHR10166">
    <property type="entry name" value="VOLTAGE-DEPENDENT CALCIUM CHANNEL SUBUNIT ALPHA-2/DELTA-RELATED"/>
    <property type="match status" value="1"/>
</dbReference>
<keyword evidence="12" id="KW-0325">Glycoprotein</keyword>
<protein>
    <recommendedName>
        <fullName evidence="14">VWFA domain-containing protein</fullName>
    </recommendedName>
</protein>
<reference evidence="15 16" key="2">
    <citation type="journal article" date="2019" name="G3 (Bethesda)">
        <title>Hybrid Assembly of the Genome of the Entomopathogenic Nematode Steinernema carpocapsae Identifies the X-Chromosome.</title>
        <authorList>
            <person name="Serra L."/>
            <person name="Macchietto M."/>
            <person name="Macias-Munoz A."/>
            <person name="McGill C.J."/>
            <person name="Rodriguez I.M."/>
            <person name="Rodriguez B."/>
            <person name="Murad R."/>
            <person name="Mortazavi A."/>
        </authorList>
    </citation>
    <scope>NUCLEOTIDE SEQUENCE [LARGE SCALE GENOMIC DNA]</scope>
    <source>
        <strain evidence="15 16">ALL</strain>
    </source>
</reference>
<evidence type="ECO:0000256" key="7">
    <source>
        <dbReference type="ARBA" id="ARBA00022837"/>
    </source>
</evidence>
<evidence type="ECO:0000259" key="14">
    <source>
        <dbReference type="PROSITE" id="PS50234"/>
    </source>
</evidence>
<evidence type="ECO:0000256" key="9">
    <source>
        <dbReference type="ARBA" id="ARBA00022989"/>
    </source>
</evidence>
<evidence type="ECO:0000313" key="16">
    <source>
        <dbReference type="Proteomes" id="UP000298663"/>
    </source>
</evidence>
<dbReference type="FunFam" id="3.40.50.410:FF:000007">
    <property type="entry name" value="Calcium voltage-gated channel auxiliary subunit alpha2delta 3"/>
    <property type="match status" value="1"/>
</dbReference>
<proteinExistence type="predicted"/>
<comment type="caution">
    <text evidence="15">The sequence shown here is derived from an EMBL/GenBank/DDBJ whole genome shotgun (WGS) entry which is preliminary data.</text>
</comment>
<evidence type="ECO:0000256" key="3">
    <source>
        <dbReference type="ARBA" id="ARBA00022568"/>
    </source>
</evidence>
<dbReference type="GO" id="GO:0005891">
    <property type="term" value="C:voltage-gated calcium channel complex"/>
    <property type="evidence" value="ECO:0007669"/>
    <property type="project" value="TreeGrafter"/>
</dbReference>
<keyword evidence="4" id="KW-0107">Calcium channel</keyword>
<evidence type="ECO:0000256" key="11">
    <source>
        <dbReference type="ARBA" id="ARBA00023136"/>
    </source>
</evidence>
<evidence type="ECO:0000256" key="12">
    <source>
        <dbReference type="ARBA" id="ARBA00023180"/>
    </source>
</evidence>
<evidence type="ECO:0000256" key="4">
    <source>
        <dbReference type="ARBA" id="ARBA00022673"/>
    </source>
</evidence>
<keyword evidence="6" id="KW-0732">Signal</keyword>
<dbReference type="OrthoDB" id="10054666at2759"/>
<keyword evidence="2" id="KW-0813">Transport</keyword>
<dbReference type="InterPro" id="IPR036465">
    <property type="entry name" value="vWFA_dom_sf"/>
</dbReference>
<dbReference type="Pfam" id="PF00092">
    <property type="entry name" value="VWA"/>
    <property type="match status" value="1"/>
</dbReference>
<gene>
    <name evidence="15" type="ORF">L596_004559</name>
</gene>
<organism evidence="15 16">
    <name type="scientific">Steinernema carpocapsae</name>
    <name type="common">Entomopathogenic nematode</name>
    <dbReference type="NCBI Taxonomy" id="34508"/>
    <lineage>
        <taxon>Eukaryota</taxon>
        <taxon>Metazoa</taxon>
        <taxon>Ecdysozoa</taxon>
        <taxon>Nematoda</taxon>
        <taxon>Chromadorea</taxon>
        <taxon>Rhabditida</taxon>
        <taxon>Tylenchina</taxon>
        <taxon>Panagrolaimomorpha</taxon>
        <taxon>Strongyloidoidea</taxon>
        <taxon>Steinernematidae</taxon>
        <taxon>Steinernema</taxon>
    </lineage>
</organism>
<keyword evidence="13" id="KW-0407">Ion channel</keyword>
<sequence length="619" mass="70076">MCERKRKQKDRKGDEWAAMRCSISSLFFHLCTIHLVQLADSSVTPNSFTKWANQLGRQLRDTFAEATKSRQIIENYGVIAEAETFDPRTELKKIKTTIERYLDERAKMAWDAKISLQARPLSNYSDEEVNDPDSKQFVRYMNAKTESDATSVHSDSRTSAMTAVNSTREFDFQSNANFYGIQTSRKASAVHIPTPVYDRKLDVLQKIEWSDIDQHYRSNQEKVKDLSFQMFCSESGFMRFFPAAPWVWESKGEELDLFDCRSTEWYISGATMSKNMIIMLDLSGSMLGQRFEIAKQTIEAIMDTLSDNDYFNIMPFSKTAEFLDDCSTENTLIQATIRNKKYLRAKLNNVASEGKAEYEKGLSKAFQTLMNISNFTGRERQLGCNNVIMLITDGAPGNYKEIFKLYNSKKKVRFFSFLIGEEAIDFDEVTSMACNNRGFMVHVSNMADVQEKVQGCKKGRLKKGIFIGDLRSIELSKNGILQKIAAAFCISISLTSLHQGDVAAPRATGEIIQDKPLWSGVYKERLYLPRIETEISAEEIKAADLNSTLSGGGPPPKKKTKITQLDAKSELFVTTVSYPVVLDGEFMGVSAVSIPIRELIQLTQVRNSSSWLSKVCKNN</sequence>
<feature type="domain" description="VWFA" evidence="14">
    <location>
        <begin position="275"/>
        <end position="470"/>
    </location>
</feature>
<name>A0A4U8UX83_STECR</name>
<keyword evidence="9" id="KW-1133">Transmembrane helix</keyword>
<keyword evidence="7" id="KW-0106">Calcium</keyword>
<dbReference type="STRING" id="34508.A0A4U8UX83"/>
<dbReference type="AlphaFoldDB" id="A0A4U8UX83"/>
<dbReference type="GO" id="GO:0005245">
    <property type="term" value="F:voltage-gated calcium channel activity"/>
    <property type="evidence" value="ECO:0007669"/>
    <property type="project" value="TreeGrafter"/>
</dbReference>
<dbReference type="Proteomes" id="UP000298663">
    <property type="component" value="Unassembled WGS sequence"/>
</dbReference>